<reference evidence="2 3" key="1">
    <citation type="submission" date="2024-05" db="EMBL/GenBank/DDBJ databases">
        <title>Haplotype-resolved chromosome-level genome assembly of Huyou (Citrus changshanensis).</title>
        <authorList>
            <person name="Miao C."/>
            <person name="Chen W."/>
            <person name="Wu Y."/>
            <person name="Wang L."/>
            <person name="Zhao S."/>
            <person name="Grierson D."/>
            <person name="Xu C."/>
            <person name="Chen K."/>
        </authorList>
    </citation>
    <scope>NUCLEOTIDE SEQUENCE [LARGE SCALE GENOMIC DNA]</scope>
    <source>
        <strain evidence="2">01-14</strain>
        <tissue evidence="2">Leaf</tissue>
    </source>
</reference>
<dbReference type="AlphaFoldDB" id="A0AAP0MDU3"/>
<evidence type="ECO:0000313" key="2">
    <source>
        <dbReference type="EMBL" id="KAK9202258.1"/>
    </source>
</evidence>
<name>A0AAP0MDU3_9ROSI</name>
<dbReference type="EMBL" id="JBCGBO010000005">
    <property type="protein sequence ID" value="KAK9202258.1"/>
    <property type="molecule type" value="Genomic_DNA"/>
</dbReference>
<keyword evidence="3" id="KW-1185">Reference proteome</keyword>
<protein>
    <recommendedName>
        <fullName evidence="4">Membrane-associated kinase regulator 6</fullName>
    </recommendedName>
</protein>
<evidence type="ECO:0000256" key="1">
    <source>
        <dbReference type="SAM" id="MobiDB-lite"/>
    </source>
</evidence>
<organism evidence="2 3">
    <name type="scientific">Citrus x changshan-huyou</name>
    <dbReference type="NCBI Taxonomy" id="2935761"/>
    <lineage>
        <taxon>Eukaryota</taxon>
        <taxon>Viridiplantae</taxon>
        <taxon>Streptophyta</taxon>
        <taxon>Embryophyta</taxon>
        <taxon>Tracheophyta</taxon>
        <taxon>Spermatophyta</taxon>
        <taxon>Magnoliopsida</taxon>
        <taxon>eudicotyledons</taxon>
        <taxon>Gunneridae</taxon>
        <taxon>Pentapetalae</taxon>
        <taxon>rosids</taxon>
        <taxon>malvids</taxon>
        <taxon>Sapindales</taxon>
        <taxon>Rutaceae</taxon>
        <taxon>Aurantioideae</taxon>
        <taxon>Citrus</taxon>
    </lineage>
</organism>
<evidence type="ECO:0008006" key="4">
    <source>
        <dbReference type="Google" id="ProtNLM"/>
    </source>
</evidence>
<dbReference type="Proteomes" id="UP001428341">
    <property type="component" value="Unassembled WGS sequence"/>
</dbReference>
<proteinExistence type="predicted"/>
<dbReference type="PANTHER" id="PTHR34576">
    <property type="entry name" value="MEMBRANE-ASSOCIATED KINASE REGULATOR 6-RELATED"/>
    <property type="match status" value="1"/>
</dbReference>
<accession>A0AAP0MDU3</accession>
<gene>
    <name evidence="2" type="ORF">WN944_017468</name>
</gene>
<sequence length="211" mass="23476">METSSPLAIESFSYSWLSNVETLLDGIDEPLRTSLDSSSEAISKELAQNFNFDIPTSQSSAALLHADELFSDGLIKPEFVDPSKILDASTSGLITVLPGSSFSSGNVIPVFQGHYRLFSKWRISFKKNFLKCFGYLRPHCHNIGSSWKRSSRVDDIDRREREVKSSSSSPQASPPPSAKYSVGVGDWYDIENSIYEAILHCKRSIGLFLLK</sequence>
<feature type="region of interest" description="Disordered" evidence="1">
    <location>
        <begin position="158"/>
        <end position="179"/>
    </location>
</feature>
<comment type="caution">
    <text evidence="2">The sequence shown here is derived from an EMBL/GenBank/DDBJ whole genome shotgun (WGS) entry which is preliminary data.</text>
</comment>
<evidence type="ECO:0000313" key="3">
    <source>
        <dbReference type="Proteomes" id="UP001428341"/>
    </source>
</evidence>
<dbReference type="InterPro" id="IPR044699">
    <property type="entry name" value="MAKR6"/>
</dbReference>
<dbReference type="PANTHER" id="PTHR34576:SF14">
    <property type="entry name" value="MEMBRANE-ASSOCIATED KINASE REGULATOR 6"/>
    <property type="match status" value="1"/>
</dbReference>